<keyword evidence="1" id="KW-0812">Transmembrane</keyword>
<keyword evidence="1" id="KW-1133">Transmembrane helix</keyword>
<keyword evidence="3" id="KW-1185">Reference proteome</keyword>
<dbReference type="RefSeq" id="WP_067518326.1">
    <property type="nucleotide sequence ID" value="NZ_JABELX010000003.1"/>
</dbReference>
<feature type="transmembrane region" description="Helical" evidence="1">
    <location>
        <begin position="73"/>
        <end position="93"/>
    </location>
</feature>
<feature type="transmembrane region" description="Helical" evidence="1">
    <location>
        <begin position="105"/>
        <end position="137"/>
    </location>
</feature>
<dbReference type="EMBL" id="JABELX010000003">
    <property type="protein sequence ID" value="NNH70211.1"/>
    <property type="molecule type" value="Genomic_DNA"/>
</dbReference>
<organism evidence="2 3">
    <name type="scientific">Nocardia uniformis</name>
    <dbReference type="NCBI Taxonomy" id="53432"/>
    <lineage>
        <taxon>Bacteria</taxon>
        <taxon>Bacillati</taxon>
        <taxon>Actinomycetota</taxon>
        <taxon>Actinomycetes</taxon>
        <taxon>Mycobacteriales</taxon>
        <taxon>Nocardiaceae</taxon>
        <taxon>Nocardia</taxon>
    </lineage>
</organism>
<sequence length="157" mass="17031">MNLTEQRTSAEPGSVRATRTAGWIAVVFGVVHTVLAPLQAGDTWSQAVSDGWWNTFTLEKAITPAQLERSESFWISLGSFGVPVLILGCYVVWSTRQRHRVPAWIGWIVLAWALIMATAVPVSPAWVLIVCGGLIVFGDRHSGPDRVVASGEGATFQ</sequence>
<feature type="transmembrane region" description="Helical" evidence="1">
    <location>
        <begin position="21"/>
        <end position="40"/>
    </location>
</feature>
<reference evidence="2 3" key="1">
    <citation type="submission" date="2020-05" db="EMBL/GenBank/DDBJ databases">
        <title>MicrobeNet Type strains.</title>
        <authorList>
            <person name="Nicholson A.C."/>
        </authorList>
    </citation>
    <scope>NUCLEOTIDE SEQUENCE [LARGE SCALE GENOMIC DNA]</scope>
    <source>
        <strain evidence="2 3">JCM 3224</strain>
    </source>
</reference>
<keyword evidence="1" id="KW-0472">Membrane</keyword>
<proteinExistence type="predicted"/>
<dbReference type="Pfam" id="PF20064">
    <property type="entry name" value="DUF6463"/>
    <property type="match status" value="1"/>
</dbReference>
<gene>
    <name evidence="2" type="ORF">HLB23_10110</name>
</gene>
<accession>A0A849CB70</accession>
<evidence type="ECO:0000313" key="3">
    <source>
        <dbReference type="Proteomes" id="UP000586827"/>
    </source>
</evidence>
<evidence type="ECO:0000256" key="1">
    <source>
        <dbReference type="SAM" id="Phobius"/>
    </source>
</evidence>
<comment type="caution">
    <text evidence="2">The sequence shown here is derived from an EMBL/GenBank/DDBJ whole genome shotgun (WGS) entry which is preliminary data.</text>
</comment>
<name>A0A849CB70_9NOCA</name>
<dbReference type="InterPro" id="IPR045590">
    <property type="entry name" value="DUF6463"/>
</dbReference>
<dbReference type="AlphaFoldDB" id="A0A849CB70"/>
<protein>
    <submittedName>
        <fullName evidence="2">Uncharacterized protein</fullName>
    </submittedName>
</protein>
<dbReference type="Proteomes" id="UP000586827">
    <property type="component" value="Unassembled WGS sequence"/>
</dbReference>
<evidence type="ECO:0000313" key="2">
    <source>
        <dbReference type="EMBL" id="NNH70211.1"/>
    </source>
</evidence>